<dbReference type="EMBL" id="VSRQ01000007">
    <property type="protein sequence ID" value="TYK45191.1"/>
    <property type="molecule type" value="Genomic_DNA"/>
</dbReference>
<name>A0A5D3FA44_9ACTN</name>
<keyword evidence="2" id="KW-1185">Reference proteome</keyword>
<gene>
    <name evidence="1" type="ORF">FXF68_31430</name>
</gene>
<evidence type="ECO:0000313" key="2">
    <source>
        <dbReference type="Proteomes" id="UP000323505"/>
    </source>
</evidence>
<organism evidence="1 2">
    <name type="scientific">Actinomadura decatromicini</name>
    <dbReference type="NCBI Taxonomy" id="2604572"/>
    <lineage>
        <taxon>Bacteria</taxon>
        <taxon>Bacillati</taxon>
        <taxon>Actinomycetota</taxon>
        <taxon>Actinomycetes</taxon>
        <taxon>Streptosporangiales</taxon>
        <taxon>Thermomonosporaceae</taxon>
        <taxon>Actinomadura</taxon>
    </lineage>
</organism>
<dbReference type="Proteomes" id="UP000323505">
    <property type="component" value="Unassembled WGS sequence"/>
</dbReference>
<protein>
    <submittedName>
        <fullName evidence="1">Uncharacterized protein</fullName>
    </submittedName>
</protein>
<comment type="caution">
    <text evidence="1">The sequence shown here is derived from an EMBL/GenBank/DDBJ whole genome shotgun (WGS) entry which is preliminary data.</text>
</comment>
<evidence type="ECO:0000313" key="1">
    <source>
        <dbReference type="EMBL" id="TYK45191.1"/>
    </source>
</evidence>
<sequence>MITGDIHSLEDGMREVAAMMRAHHVCGAWAGVAERIERVAADPGACPVARDDAMRAVLAYLGGRELVEAAA</sequence>
<proteinExistence type="predicted"/>
<dbReference type="AlphaFoldDB" id="A0A5D3FA44"/>
<reference evidence="1 2" key="1">
    <citation type="submission" date="2019-08" db="EMBL/GenBank/DDBJ databases">
        <title>Actinomadura sp. nov. CYP1-5 isolated from mountain soil.</title>
        <authorList>
            <person name="Songsumanus A."/>
            <person name="Kuncharoen N."/>
            <person name="Kudo T."/>
            <person name="Yuki M."/>
            <person name="Igarashi Y."/>
            <person name="Tanasupawat S."/>
        </authorList>
    </citation>
    <scope>NUCLEOTIDE SEQUENCE [LARGE SCALE GENOMIC DNA]</scope>
    <source>
        <strain evidence="1 2">CYP1-5</strain>
    </source>
</reference>
<dbReference type="RefSeq" id="WP_148765605.1">
    <property type="nucleotide sequence ID" value="NZ_VSRQ01000007.1"/>
</dbReference>
<accession>A0A5D3FA44</accession>